<dbReference type="Proteomes" id="UP001328107">
    <property type="component" value="Unassembled WGS sequence"/>
</dbReference>
<feature type="region of interest" description="Disordered" evidence="9">
    <location>
        <begin position="128"/>
        <end position="225"/>
    </location>
</feature>
<feature type="compositionally biased region" description="Basic and acidic residues" evidence="9">
    <location>
        <begin position="510"/>
        <end position="524"/>
    </location>
</feature>
<dbReference type="GO" id="GO:0006869">
    <property type="term" value="P:lipid transport"/>
    <property type="evidence" value="ECO:0007669"/>
    <property type="project" value="UniProtKB-KW"/>
</dbReference>
<keyword evidence="7" id="KW-0446">Lipid-binding</keyword>
<organism evidence="12 13">
    <name type="scientific">Pristionchus mayeri</name>
    <dbReference type="NCBI Taxonomy" id="1317129"/>
    <lineage>
        <taxon>Eukaryota</taxon>
        <taxon>Metazoa</taxon>
        <taxon>Ecdysozoa</taxon>
        <taxon>Nematoda</taxon>
        <taxon>Chromadorea</taxon>
        <taxon>Rhabditida</taxon>
        <taxon>Rhabditina</taxon>
        <taxon>Diplogasteromorpha</taxon>
        <taxon>Diplogasteroidea</taxon>
        <taxon>Neodiplogasteridae</taxon>
        <taxon>Pristionchus</taxon>
    </lineage>
</organism>
<dbReference type="PANTHER" id="PTHR13466">
    <property type="entry name" value="TEX2 PROTEIN-RELATED"/>
    <property type="match status" value="1"/>
</dbReference>
<keyword evidence="8 10" id="KW-0472">Membrane</keyword>
<sequence>DKIFGGRKRSETSSVSSTRENTNRLSFGGSIRLNDLLNDDDVYGFAEEATEASLREYESDDHLRAVTITDLEMLIEDSPKEEHPAASSCPSSLTAPSVAVGYRSVVMHEEFDGGLLYSSRDRLDELTGAGTSSGLAGSSTAVVSSGGSAGEKEGDKVERISLGGLSVGSHDSRDGSNKSSSDGSSAGVPAKEKSKGLGALIDKAKHRLGGSKEREKRANSKENSQEMIVPKETEKLQVETSIANRRPSSLSIDGASAKEDKLTPMLHLVTHHITQLPFHQTRLYTGALLVAMTMAWPGFLVGILWGMYISGVAFLFFFVSDPKDGEDDDKNERCTEDKQGKMNHVDDACEVFEDPPIGSMRLAQPLVVYRGWMNELPLTTRYDPSKYHVNSCRCVLVRLEGTTLRISRPSRAVLKHAFHTDPTLTATPPSMVAQSIYDLTEATVSLRPRRLARLRWWSRKYPIYIKLKDERNEADKLSNKRRKRRDVPRMKRSISMHPSSSGIAEAAAAGKERVRREEGDRRVESEDEWTTTESDWEDEESELRNSSVVARARSSTEISGVGSEKPLGNCPSASSLRRSERIKPRGIYLFARAAREKERWFHLLREACAKARVARSHSTSGNFDGIAVARSKSTSTMTESLDMSPPLTPAEKLKRRESSGGGVEAEMDATTSAAREYMLYKSNQAHFARSMSDAMGISLSVLAKMAAVSSVAPTAGSSSNGNGAASATTPAGARAAMMMRDASLEDDTQSVNLGSVRWKPSALPEGNADLVASVNAIAGRIFFDFCRDKYWCAQVKEKIQTKLATIHLPYFIENLELSSLDLGTTTPHIESVHAPVCDEWGLWVDFEMKYSGGIRLALETRVNLLKLQSAADENENAEESQSSSCTKRSNRPATRYSDEDLPESPEDSPDEDFGAKMSAEKEKETTPRERAASKIVSLVESAARSSIFQKAAKLSKVAKVITDISSTRLILNVEVEAIEGTMTVNLPPPPSDRIWCELILNHQAAVIRNCFYLSYFRYAFRKRPKVSIRAIPQVGDRSVDLTTVSDWIESKLRLLIEKNLVCPNMDDIIIPAMSGNELLKMNYNQ</sequence>
<feature type="domain" description="SMP-LTD" evidence="11">
    <location>
        <begin position="752"/>
        <end position="1071"/>
    </location>
</feature>
<dbReference type="InterPro" id="IPR031468">
    <property type="entry name" value="SMP_LBD"/>
</dbReference>
<dbReference type="CDD" id="cd21675">
    <property type="entry name" value="SMP_TEX2"/>
    <property type="match status" value="1"/>
</dbReference>
<feature type="region of interest" description="Disordered" evidence="9">
    <location>
        <begin position="474"/>
        <end position="576"/>
    </location>
</feature>
<feature type="compositionally biased region" description="Basic and acidic residues" evidence="9">
    <location>
        <begin position="210"/>
        <end position="225"/>
    </location>
</feature>
<feature type="compositionally biased region" description="Basic and acidic residues" evidence="9">
    <location>
        <begin position="918"/>
        <end position="931"/>
    </location>
</feature>
<name>A0AAN5CF62_9BILA</name>
<feature type="region of interest" description="Disordered" evidence="9">
    <location>
        <begin position="634"/>
        <end position="665"/>
    </location>
</feature>
<feature type="region of interest" description="Disordered" evidence="9">
    <location>
        <begin position="1"/>
        <end position="24"/>
    </location>
</feature>
<keyword evidence="5 10" id="KW-1133">Transmembrane helix</keyword>
<proteinExistence type="predicted"/>
<feature type="compositionally biased region" description="Low complexity" evidence="9">
    <location>
        <begin position="499"/>
        <end position="509"/>
    </location>
</feature>
<evidence type="ECO:0000256" key="7">
    <source>
        <dbReference type="ARBA" id="ARBA00023121"/>
    </source>
</evidence>
<keyword evidence="13" id="KW-1185">Reference proteome</keyword>
<dbReference type="GO" id="GO:0005789">
    <property type="term" value="C:endoplasmic reticulum membrane"/>
    <property type="evidence" value="ECO:0007669"/>
    <property type="project" value="UniProtKB-SubCell"/>
</dbReference>
<feature type="non-terminal residue" evidence="12">
    <location>
        <position position="1"/>
    </location>
</feature>
<evidence type="ECO:0000256" key="3">
    <source>
        <dbReference type="ARBA" id="ARBA00022692"/>
    </source>
</evidence>
<dbReference type="PROSITE" id="PS51847">
    <property type="entry name" value="SMP"/>
    <property type="match status" value="1"/>
</dbReference>
<keyword evidence="6" id="KW-0445">Lipid transport</keyword>
<evidence type="ECO:0000256" key="8">
    <source>
        <dbReference type="ARBA" id="ARBA00023136"/>
    </source>
</evidence>
<evidence type="ECO:0000256" key="4">
    <source>
        <dbReference type="ARBA" id="ARBA00022824"/>
    </source>
</evidence>
<dbReference type="PANTHER" id="PTHR13466:SF0">
    <property type="entry name" value="SMP-LTD DOMAIN-CONTAINING PROTEIN"/>
    <property type="match status" value="1"/>
</dbReference>
<keyword evidence="2" id="KW-0813">Transport</keyword>
<keyword evidence="4" id="KW-0256">Endoplasmic reticulum</keyword>
<evidence type="ECO:0000256" key="1">
    <source>
        <dbReference type="ARBA" id="ARBA00004586"/>
    </source>
</evidence>
<accession>A0AAN5CF62</accession>
<evidence type="ECO:0000259" key="11">
    <source>
        <dbReference type="PROSITE" id="PS51847"/>
    </source>
</evidence>
<feature type="compositionally biased region" description="Low complexity" evidence="9">
    <location>
        <begin position="12"/>
        <end position="24"/>
    </location>
</feature>
<evidence type="ECO:0000313" key="13">
    <source>
        <dbReference type="Proteomes" id="UP001328107"/>
    </source>
</evidence>
<feature type="region of interest" description="Disordered" evidence="9">
    <location>
        <begin position="871"/>
        <end position="931"/>
    </location>
</feature>
<evidence type="ECO:0000256" key="5">
    <source>
        <dbReference type="ARBA" id="ARBA00022989"/>
    </source>
</evidence>
<feature type="compositionally biased region" description="Low complexity" evidence="9">
    <location>
        <begin position="546"/>
        <end position="555"/>
    </location>
</feature>
<evidence type="ECO:0000313" key="12">
    <source>
        <dbReference type="EMBL" id="GMR39636.1"/>
    </source>
</evidence>
<feature type="compositionally biased region" description="Acidic residues" evidence="9">
    <location>
        <begin position="899"/>
        <end position="912"/>
    </location>
</feature>
<comment type="caution">
    <text evidence="12">The sequence shown here is derived from an EMBL/GenBank/DDBJ whole genome shotgun (WGS) entry which is preliminary data.</text>
</comment>
<dbReference type="EMBL" id="BTRK01000002">
    <property type="protein sequence ID" value="GMR39636.1"/>
    <property type="molecule type" value="Genomic_DNA"/>
</dbReference>
<evidence type="ECO:0000256" key="9">
    <source>
        <dbReference type="SAM" id="MobiDB-lite"/>
    </source>
</evidence>
<feature type="compositionally biased region" description="Low complexity" evidence="9">
    <location>
        <begin position="128"/>
        <end position="146"/>
    </location>
</feature>
<evidence type="ECO:0000256" key="2">
    <source>
        <dbReference type="ARBA" id="ARBA00022448"/>
    </source>
</evidence>
<feature type="compositionally biased region" description="Basic and acidic residues" evidence="9">
    <location>
        <begin position="1"/>
        <end position="11"/>
    </location>
</feature>
<comment type="subcellular location">
    <subcellularLocation>
        <location evidence="1">Endoplasmic reticulum membrane</location>
    </subcellularLocation>
</comment>
<feature type="compositionally biased region" description="Basic and acidic residues" evidence="9">
    <location>
        <begin position="150"/>
        <end position="159"/>
    </location>
</feature>
<dbReference type="AlphaFoldDB" id="A0AAN5CF62"/>
<feature type="compositionally biased region" description="Acidic residues" evidence="9">
    <location>
        <begin position="525"/>
        <end position="541"/>
    </location>
</feature>
<feature type="compositionally biased region" description="Basic residues" evidence="9">
    <location>
        <begin position="479"/>
        <end position="494"/>
    </location>
</feature>
<feature type="compositionally biased region" description="Low complexity" evidence="9">
    <location>
        <begin position="177"/>
        <end position="187"/>
    </location>
</feature>
<gene>
    <name evidence="12" type="ORF">PMAYCL1PPCAC_09831</name>
</gene>
<dbReference type="GO" id="GO:0008289">
    <property type="term" value="F:lipid binding"/>
    <property type="evidence" value="ECO:0007669"/>
    <property type="project" value="UniProtKB-KW"/>
</dbReference>
<evidence type="ECO:0000256" key="10">
    <source>
        <dbReference type="SAM" id="Phobius"/>
    </source>
</evidence>
<feature type="transmembrane region" description="Helical" evidence="10">
    <location>
        <begin position="286"/>
        <end position="319"/>
    </location>
</feature>
<reference evidence="13" key="1">
    <citation type="submission" date="2022-10" db="EMBL/GenBank/DDBJ databases">
        <title>Genome assembly of Pristionchus species.</title>
        <authorList>
            <person name="Yoshida K."/>
            <person name="Sommer R.J."/>
        </authorList>
    </citation>
    <scope>NUCLEOTIDE SEQUENCE [LARGE SCALE GENOMIC DNA]</scope>
    <source>
        <strain evidence="13">RS5460</strain>
    </source>
</reference>
<protein>
    <recommendedName>
        <fullName evidence="11">SMP-LTD domain-containing protein</fullName>
    </recommendedName>
</protein>
<evidence type="ECO:0000256" key="6">
    <source>
        <dbReference type="ARBA" id="ARBA00023055"/>
    </source>
</evidence>
<keyword evidence="3 10" id="KW-0812">Transmembrane</keyword>